<dbReference type="InterPro" id="IPR001293">
    <property type="entry name" value="Znf_TRAF"/>
</dbReference>
<dbReference type="PANTHER" id="PTHR45632">
    <property type="entry name" value="LD33804P"/>
    <property type="match status" value="1"/>
</dbReference>
<evidence type="ECO:0000313" key="5">
    <source>
        <dbReference type="EMBL" id="CAB3991874.1"/>
    </source>
</evidence>
<gene>
    <name evidence="5" type="ORF">PACLA_8A063025</name>
</gene>
<evidence type="ECO:0000256" key="4">
    <source>
        <dbReference type="ARBA" id="ARBA00022833"/>
    </source>
</evidence>
<dbReference type="Pfam" id="PF24681">
    <property type="entry name" value="Kelch_KLHDC2_KLHL20_DRC7"/>
    <property type="match status" value="1"/>
</dbReference>
<dbReference type="SUPFAM" id="SSF117281">
    <property type="entry name" value="Kelch motif"/>
    <property type="match status" value="2"/>
</dbReference>
<dbReference type="EMBL" id="CACRXK020001933">
    <property type="protein sequence ID" value="CAB3991874.1"/>
    <property type="molecule type" value="Genomic_DNA"/>
</dbReference>
<sequence length="639" mass="72758">MACRMDNEQGHDVNRFEGEVREDLLCSEVMDDDEQGYDVNRFVGEVREDLLCSVCQDVPKDPRVCQNEDHIFCLAHISRHLHQNSHTCPVCRDPLTPETLKRPTRFLKNYLEDLKIKCDHHDRGCPDVVRLEDLQRHVDQCGFAPVMCGNEGCGTEVNRRDQENHERNLCQFRIAKCHDCKDIKASQNGMKASQDEMKASQDEMKVQNTRMEDEIKEFQSEVKIEMEEIERKQDEMKENVGEIKKSQDVINVKVNQMKENVDEMKQSQNVINDKVNEMKDNVNEMKQTQVEIKADQMAFQAEVRNQFEKMTEMFGKLLQGRNANNNGAQALDPPVPVNNQDIIVLGGYYAPGKGSVWPSNTVEKFNIAEGKWTLLPKLNHPRAESASCVCNGDVIITGGFDGQGRTDSIEILKMNQDPLRWMMFDGKLPVKLFSHDVIVYQGKLYVVGGYSASEKKTTDNIYELSIIPPYTANLLAKMPQPTRYHKAEIVNGKLFILGGTTTNLSENAFDNVVVYDFTRNEVKPYPSLPKPLCDMSSVTWGNMIILIGGKDKNDQDLNEVTMYDTESGHSQRLPPLIHKRSGPSAVIMHDVIVVLGGWNKEEGFLNSVESFTMGDVHWRELPGMMEKRYFATAVVKPRN</sequence>
<dbReference type="PROSITE" id="PS50145">
    <property type="entry name" value="ZF_TRAF"/>
    <property type="match status" value="1"/>
</dbReference>
<dbReference type="Gene3D" id="2.120.10.80">
    <property type="entry name" value="Kelch-type beta propeller"/>
    <property type="match status" value="2"/>
</dbReference>
<dbReference type="InterPro" id="IPR015915">
    <property type="entry name" value="Kelch-typ_b-propeller"/>
</dbReference>
<keyword evidence="6" id="KW-1185">Reference proteome</keyword>
<evidence type="ECO:0000256" key="2">
    <source>
        <dbReference type="ARBA" id="ARBA00022723"/>
    </source>
</evidence>
<dbReference type="InterPro" id="IPR006652">
    <property type="entry name" value="Kelch_1"/>
</dbReference>
<organism evidence="5 6">
    <name type="scientific">Paramuricea clavata</name>
    <name type="common">Red gorgonian</name>
    <name type="synonym">Violescent sea-whip</name>
    <dbReference type="NCBI Taxonomy" id="317549"/>
    <lineage>
        <taxon>Eukaryota</taxon>
        <taxon>Metazoa</taxon>
        <taxon>Cnidaria</taxon>
        <taxon>Anthozoa</taxon>
        <taxon>Octocorallia</taxon>
        <taxon>Malacalcyonacea</taxon>
        <taxon>Plexauridae</taxon>
        <taxon>Paramuricea</taxon>
    </lineage>
</organism>
<protein>
    <submittedName>
        <fullName evidence="5">RING finger 151-like</fullName>
    </submittedName>
</protein>
<name>A0A7D9HS34_PARCT</name>
<accession>A0A7D9HS34</accession>
<evidence type="ECO:0000313" key="6">
    <source>
        <dbReference type="Proteomes" id="UP001152795"/>
    </source>
</evidence>
<proteinExistence type="predicted"/>
<keyword evidence="4" id="KW-0862">Zinc</keyword>
<dbReference type="AlphaFoldDB" id="A0A7D9HS34"/>
<dbReference type="Proteomes" id="UP001152795">
    <property type="component" value="Unassembled WGS sequence"/>
</dbReference>
<dbReference type="GO" id="GO:0008270">
    <property type="term" value="F:zinc ion binding"/>
    <property type="evidence" value="ECO:0007669"/>
    <property type="project" value="UniProtKB-KW"/>
</dbReference>
<comment type="caution">
    <text evidence="5">The sequence shown here is derived from an EMBL/GenBank/DDBJ whole genome shotgun (WGS) entry which is preliminary data.</text>
</comment>
<dbReference type="Pfam" id="PF02176">
    <property type="entry name" value="zf-TRAF"/>
    <property type="match status" value="1"/>
</dbReference>
<reference evidence="5" key="1">
    <citation type="submission" date="2020-04" db="EMBL/GenBank/DDBJ databases">
        <authorList>
            <person name="Alioto T."/>
            <person name="Alioto T."/>
            <person name="Gomez Garrido J."/>
        </authorList>
    </citation>
    <scope>NUCLEOTIDE SEQUENCE</scope>
    <source>
        <strain evidence="5">A484AB</strain>
    </source>
</reference>
<dbReference type="SUPFAM" id="SSF49599">
    <property type="entry name" value="TRAF domain-like"/>
    <property type="match status" value="1"/>
</dbReference>
<dbReference type="SUPFAM" id="SSF57850">
    <property type="entry name" value="RING/U-box"/>
    <property type="match status" value="1"/>
</dbReference>
<dbReference type="SMART" id="SM00612">
    <property type="entry name" value="Kelch"/>
    <property type="match status" value="5"/>
</dbReference>
<evidence type="ECO:0000256" key="1">
    <source>
        <dbReference type="ARBA" id="ARBA00022441"/>
    </source>
</evidence>
<dbReference type="Gene3D" id="3.30.40.10">
    <property type="entry name" value="Zinc/RING finger domain, C3HC4 (zinc finger)"/>
    <property type="match status" value="2"/>
</dbReference>
<dbReference type="InterPro" id="IPR013083">
    <property type="entry name" value="Znf_RING/FYVE/PHD"/>
</dbReference>
<dbReference type="Pfam" id="PF01344">
    <property type="entry name" value="Kelch_1"/>
    <property type="match status" value="1"/>
</dbReference>
<dbReference type="OrthoDB" id="447251at2759"/>
<evidence type="ECO:0000256" key="3">
    <source>
        <dbReference type="ARBA" id="ARBA00022771"/>
    </source>
</evidence>
<keyword evidence="2" id="KW-0479">Metal-binding</keyword>
<keyword evidence="3" id="KW-0863">Zinc-finger</keyword>
<keyword evidence="1" id="KW-0880">Kelch repeat</keyword>